<comment type="caution">
    <text evidence="2">The sequence shown here is derived from an EMBL/GenBank/DDBJ whole genome shotgun (WGS) entry which is preliminary data.</text>
</comment>
<keyword evidence="3" id="KW-1185">Reference proteome</keyword>
<gene>
    <name evidence="2" type="ORF">AFUS01_LOCUS25595</name>
</gene>
<dbReference type="GO" id="GO:0004571">
    <property type="term" value="F:mannosyl-oligosaccharide 1,2-alpha-mannosidase activity"/>
    <property type="evidence" value="ECO:0007669"/>
    <property type="project" value="InterPro"/>
</dbReference>
<organism evidence="2 3">
    <name type="scientific">Allacma fusca</name>
    <dbReference type="NCBI Taxonomy" id="39272"/>
    <lineage>
        <taxon>Eukaryota</taxon>
        <taxon>Metazoa</taxon>
        <taxon>Ecdysozoa</taxon>
        <taxon>Arthropoda</taxon>
        <taxon>Hexapoda</taxon>
        <taxon>Collembola</taxon>
        <taxon>Symphypleona</taxon>
        <taxon>Sminthuridae</taxon>
        <taxon>Allacma</taxon>
    </lineage>
</organism>
<feature type="region of interest" description="Disordered" evidence="1">
    <location>
        <begin position="1"/>
        <end position="26"/>
    </location>
</feature>
<dbReference type="EMBL" id="CAJVCH010331219">
    <property type="protein sequence ID" value="CAG7787068.1"/>
    <property type="molecule type" value="Genomic_DNA"/>
</dbReference>
<dbReference type="OrthoDB" id="8118055at2759"/>
<evidence type="ECO:0000313" key="3">
    <source>
        <dbReference type="Proteomes" id="UP000708208"/>
    </source>
</evidence>
<dbReference type="InterPro" id="IPR001382">
    <property type="entry name" value="Glyco_hydro_47"/>
</dbReference>
<dbReference type="Proteomes" id="UP000708208">
    <property type="component" value="Unassembled WGS sequence"/>
</dbReference>
<accession>A0A8J2L3J6</accession>
<reference evidence="2" key="1">
    <citation type="submission" date="2021-06" db="EMBL/GenBank/DDBJ databases">
        <authorList>
            <person name="Hodson N. C."/>
            <person name="Mongue J. A."/>
            <person name="Jaron S. K."/>
        </authorList>
    </citation>
    <scope>NUCLEOTIDE SEQUENCE</scope>
</reference>
<dbReference type="GO" id="GO:0000139">
    <property type="term" value="C:Golgi membrane"/>
    <property type="evidence" value="ECO:0007669"/>
    <property type="project" value="TreeGrafter"/>
</dbReference>
<dbReference type="Pfam" id="PF01532">
    <property type="entry name" value="Glyco_hydro_47"/>
    <property type="match status" value="1"/>
</dbReference>
<evidence type="ECO:0000256" key="1">
    <source>
        <dbReference type="SAM" id="MobiDB-lite"/>
    </source>
</evidence>
<evidence type="ECO:0000313" key="2">
    <source>
        <dbReference type="EMBL" id="CAG7787068.1"/>
    </source>
</evidence>
<dbReference type="PANTHER" id="PTHR11742">
    <property type="entry name" value="MANNOSYL-OLIGOSACCHARIDE ALPHA-1,2-MANNOSIDASE-RELATED"/>
    <property type="match status" value="1"/>
</dbReference>
<protein>
    <submittedName>
        <fullName evidence="2">Uncharacterized protein</fullName>
    </submittedName>
</protein>
<feature type="non-terminal residue" evidence="2">
    <location>
        <position position="1"/>
    </location>
</feature>
<dbReference type="GO" id="GO:0005783">
    <property type="term" value="C:endoplasmic reticulum"/>
    <property type="evidence" value="ECO:0007669"/>
    <property type="project" value="TreeGrafter"/>
</dbReference>
<proteinExistence type="predicted"/>
<dbReference type="AlphaFoldDB" id="A0A8J2L3J6"/>
<dbReference type="PANTHER" id="PTHR11742:SF6">
    <property type="entry name" value="MANNOSYL-OLIGOSACCHARIDE ALPHA-1,2-MANNOSIDASE IA-RELATED"/>
    <property type="match status" value="1"/>
</dbReference>
<sequence>MLTVLSLRNRQENENSGGEDPDPEVNAKREFVKQMLKDSWDDYSRYAWGENQLKPVSQRGEAGGIYGDSKIGATIV</sequence>
<name>A0A8J2L3J6_9HEXA</name>
<dbReference type="GO" id="GO:0005509">
    <property type="term" value="F:calcium ion binding"/>
    <property type="evidence" value="ECO:0007669"/>
    <property type="project" value="InterPro"/>
</dbReference>
<dbReference type="InterPro" id="IPR050749">
    <property type="entry name" value="Glycosyl_Hydrolase_47"/>
</dbReference>